<reference evidence="1 2" key="1">
    <citation type="submission" date="2019-12" db="EMBL/GenBank/DDBJ databases">
        <title>Spirosoma sp. HMF4905 genome sequencing and assembly.</title>
        <authorList>
            <person name="Kang H."/>
            <person name="Cha I."/>
            <person name="Kim H."/>
            <person name="Joh K."/>
        </authorList>
    </citation>
    <scope>NUCLEOTIDE SEQUENCE [LARGE SCALE GENOMIC DNA]</scope>
    <source>
        <strain evidence="1 2">HMF4905</strain>
    </source>
</reference>
<dbReference type="AlphaFoldDB" id="A0A7K1SPW1"/>
<protein>
    <submittedName>
        <fullName evidence="1">DUF4249 family protein</fullName>
    </submittedName>
</protein>
<comment type="caution">
    <text evidence="1">The sequence shown here is derived from an EMBL/GenBank/DDBJ whole genome shotgun (WGS) entry which is preliminary data.</text>
</comment>
<gene>
    <name evidence="1" type="ORF">GO755_37255</name>
</gene>
<proteinExistence type="predicted"/>
<dbReference type="EMBL" id="WPIN01000026">
    <property type="protein sequence ID" value="MVM35723.1"/>
    <property type="molecule type" value="Genomic_DNA"/>
</dbReference>
<evidence type="ECO:0000313" key="1">
    <source>
        <dbReference type="EMBL" id="MVM35723.1"/>
    </source>
</evidence>
<organism evidence="1 2">
    <name type="scientific">Spirosoma arboris</name>
    <dbReference type="NCBI Taxonomy" id="2682092"/>
    <lineage>
        <taxon>Bacteria</taxon>
        <taxon>Pseudomonadati</taxon>
        <taxon>Bacteroidota</taxon>
        <taxon>Cytophagia</taxon>
        <taxon>Cytophagales</taxon>
        <taxon>Cytophagaceae</taxon>
        <taxon>Spirosoma</taxon>
    </lineage>
</organism>
<dbReference type="Proteomes" id="UP000436006">
    <property type="component" value="Unassembled WGS sequence"/>
</dbReference>
<sequence>MIHIVSQLRLFFVLLGWLLLATGPLACVDPEDILLQGTVDIIVVDGTITNLAEAQIIQLNRSQADRLTGRFGTIPITKATVEVIVDSSQIIPCHETIDGSYQLPSDFKGQIGHAYQLRFILSDGSRYVSSQQIMQAAPSINQVSSKFNLNSLSQATALGGYYRAGHDLAIDFQDPADQHNYYRWGWNLYEKQDWCRSCHQGAYAVNNILPHVYTHGPYGQYYVSGDSLYEDCFVPVPMLAYEFGQPVVVTKPLYVYDYACRTQCWEILHNYEINVFDDQYSNGGLIQSRKVAQIPYYTHEPCLVELRQTSLTIDAYRYFKLFQDQTEKTGGLTDSPPTALAGNVKRIGLTTESVAGYFTASAVSTLRYWLDRKDATGLPFGATDPAGPSGLPGAELYYALNLREPNPEPTFPPPYVLIYGGPSRPPTAICVFSDSRTPYKPEGWRD</sequence>
<accession>A0A7K1SPW1</accession>
<keyword evidence="2" id="KW-1185">Reference proteome</keyword>
<dbReference type="Pfam" id="PF14054">
    <property type="entry name" value="DUF4249"/>
    <property type="match status" value="1"/>
</dbReference>
<dbReference type="RefSeq" id="WP_157590527.1">
    <property type="nucleotide sequence ID" value="NZ_WPIN01000026.1"/>
</dbReference>
<evidence type="ECO:0000313" key="2">
    <source>
        <dbReference type="Proteomes" id="UP000436006"/>
    </source>
</evidence>
<name>A0A7K1SPW1_9BACT</name>
<dbReference type="InterPro" id="IPR025345">
    <property type="entry name" value="DUF4249"/>
</dbReference>